<evidence type="ECO:0000259" key="11">
    <source>
        <dbReference type="PROSITE" id="PS50237"/>
    </source>
</evidence>
<dbReference type="Pfam" id="PF00632">
    <property type="entry name" value="HECT"/>
    <property type="match status" value="1"/>
</dbReference>
<sequence length="959" mass="109451">MKDILWKCCEYLNDLRPESAADMRVVLLYLHTLVAFTSTNTWNVLKTKHMEPLKPGLNQLCANIMGYLFTKGFYLTLKSLLQRGLSRSKIALKHVSLSALVTLAIRPLVSAGFTEKLMTMFVIHILSVPALVLHVQNLAPECIQVFVNHNILTKSLELLNSEQNIRIVFNTLEGNYALCLVGNLVHLAYLQKDDSLKEVFFPTFTFVISRMLESCQNYVVSKQSNLTYWHPVLGWFAQNMDYGLHEAMPSVKVQLYIPPHYTTFHLLPWSQLVRKLPHWLYMLRPLPVNRGHTLLELVEIGSEGGSESYGGAAGTSSTAATTSSNLLRRALDHRTNKANAAKHHRKLGSPECTKVALLCSLYQTALGTLTQLRLDILTGREPNSRVFGLILSFKGTTRGLCYQDNILCNLWRFLCSLGPHCGLKAFLDLLAVNTKCSAPEFQMLILFSDCMTHYVTILDDLEMYEQQKPFRLVDYVKMSYFLNHFLYKGVLGNLLDVKSLNTNSLFQSAHTLLMVLYRRDCRRSYTPDNHWLVKDLRMAAFFNDLEKGKKTTQVLLQKMPHIIPHEERVQLFRRNVGSEKMVLGLTESACISLQSTLITVHRNRIVEDGYRQLALLPPQALKGVIRVHFINEQGLDEAGIDQDGVFKERLYPSPTSYMQDNHLQLFEFVGRMLGKAVYEGIVVDVPFASFFLSQVLGQQHQALYSSMDELPSLDPELYRSLTFIKHHQGDVQDLDLTFSLDEDCMGRIVTHELVPGGRAVPVNNENKINYIHLMAHFRMHTQIKDQTAAFIKGFRAIINPEWLSLFSTPELQRLVSGDNIPLDLRDLRRHTQYYGGFHDSHRVVCWLWDILDKDFNDEEKRLFLKFVTSCSKPPLLGFAHLEPPFSIRCVEVGDDEDTGDTIGSVIRGFFTIRKKDPQNRLPTSSTCFNLLKLPNYQKKSTLRDKLRYAVSSNTGFELS</sequence>
<dbReference type="AlphaFoldDB" id="A0A7R9IDT7"/>
<dbReference type="SMART" id="SM00119">
    <property type="entry name" value="HECTc"/>
    <property type="match status" value="1"/>
</dbReference>
<dbReference type="EC" id="2.3.2.26" evidence="3"/>
<evidence type="ECO:0000256" key="3">
    <source>
        <dbReference type="ARBA" id="ARBA00012485"/>
    </source>
</evidence>
<dbReference type="InterPro" id="IPR035983">
    <property type="entry name" value="Hect_E3_ubiquitin_ligase"/>
</dbReference>
<dbReference type="PROSITE" id="PS50237">
    <property type="entry name" value="HECT"/>
    <property type="match status" value="1"/>
</dbReference>
<dbReference type="GO" id="GO:0009966">
    <property type="term" value="P:regulation of signal transduction"/>
    <property type="evidence" value="ECO:0007669"/>
    <property type="project" value="UniProtKB-ARBA"/>
</dbReference>
<name>A0A7R9IDT7_9NEOP</name>
<dbReference type="InterPro" id="IPR000569">
    <property type="entry name" value="HECT_dom"/>
</dbReference>
<evidence type="ECO:0000256" key="5">
    <source>
        <dbReference type="ARBA" id="ARBA00022786"/>
    </source>
</evidence>
<dbReference type="GO" id="GO:0014069">
    <property type="term" value="C:postsynaptic density"/>
    <property type="evidence" value="ECO:0007669"/>
    <property type="project" value="UniProtKB-SubCell"/>
</dbReference>
<dbReference type="GO" id="GO:0006511">
    <property type="term" value="P:ubiquitin-dependent protein catabolic process"/>
    <property type="evidence" value="ECO:0007669"/>
    <property type="project" value="TreeGrafter"/>
</dbReference>
<evidence type="ECO:0000256" key="10">
    <source>
        <dbReference type="PROSITE-ProRule" id="PRU00104"/>
    </source>
</evidence>
<keyword evidence="6" id="KW-0770">Synapse</keyword>
<evidence type="ECO:0000256" key="7">
    <source>
        <dbReference type="ARBA" id="ARBA00034105"/>
    </source>
</evidence>
<evidence type="ECO:0000256" key="2">
    <source>
        <dbReference type="ARBA" id="ARBA00004906"/>
    </source>
</evidence>
<evidence type="ECO:0000256" key="6">
    <source>
        <dbReference type="ARBA" id="ARBA00023018"/>
    </source>
</evidence>
<proteinExistence type="predicted"/>
<reference evidence="12" key="1">
    <citation type="submission" date="2020-11" db="EMBL/GenBank/DDBJ databases">
        <authorList>
            <person name="Tran Van P."/>
        </authorList>
    </citation>
    <scope>NUCLEOTIDE SEQUENCE</scope>
</reference>
<comment type="catalytic activity">
    <reaction evidence="1">
        <text>S-ubiquitinyl-[E2 ubiquitin-conjugating enzyme]-L-cysteine + [acceptor protein]-L-lysine = [E2 ubiquitin-conjugating enzyme]-L-cysteine + N(6)-ubiquitinyl-[acceptor protein]-L-lysine.</text>
        <dbReference type="EC" id="2.3.2.26"/>
    </reaction>
</comment>
<dbReference type="PANTHER" id="PTHR45700:SF3">
    <property type="entry name" value="UBIQUITIN-PROTEIN LIGASE E3B"/>
    <property type="match status" value="1"/>
</dbReference>
<dbReference type="FunFam" id="3.30.2160.10:FF:000002">
    <property type="entry name" value="Putative Ubiquitin-protein ligase E3C"/>
    <property type="match status" value="1"/>
</dbReference>
<evidence type="ECO:0000313" key="12">
    <source>
        <dbReference type="EMBL" id="CAD7456022.1"/>
    </source>
</evidence>
<keyword evidence="5 10" id="KW-0833">Ubl conjugation pathway</keyword>
<dbReference type="EMBL" id="OE001109">
    <property type="protein sequence ID" value="CAD7456022.1"/>
    <property type="molecule type" value="Genomic_DNA"/>
</dbReference>
<gene>
    <name evidence="12" type="ORF">TTEB3V08_LOCUS4066</name>
</gene>
<dbReference type="FunFam" id="3.30.2410.10:FF:000012">
    <property type="entry name" value="Ubiquitin-protein ligase E3B"/>
    <property type="match status" value="1"/>
</dbReference>
<dbReference type="GO" id="GO:0061630">
    <property type="term" value="F:ubiquitin protein ligase activity"/>
    <property type="evidence" value="ECO:0007669"/>
    <property type="project" value="UniProtKB-EC"/>
</dbReference>
<feature type="active site" description="Glycyl thioester intermediate" evidence="10">
    <location>
        <position position="927"/>
    </location>
</feature>
<protein>
    <recommendedName>
        <fullName evidence="8">Ubiquitin-protein ligase E3B</fullName>
        <ecNumber evidence="3">2.3.2.26</ecNumber>
    </recommendedName>
    <alternativeName>
        <fullName evidence="9">HECT-type ubiquitin transferase E3B</fullName>
    </alternativeName>
</protein>
<dbReference type="Gene3D" id="3.30.2410.10">
    <property type="entry name" value="Hect, E3 ligase catalytic domain"/>
    <property type="match status" value="1"/>
</dbReference>
<comment type="pathway">
    <text evidence="2">Protein modification; protein ubiquitination.</text>
</comment>
<feature type="domain" description="HECT" evidence="11">
    <location>
        <begin position="617"/>
        <end position="959"/>
    </location>
</feature>
<keyword evidence="4" id="KW-0808">Transferase</keyword>
<dbReference type="Gene3D" id="3.30.2160.10">
    <property type="entry name" value="Hect, E3 ligase catalytic domain"/>
    <property type="match status" value="1"/>
</dbReference>
<dbReference type="PANTHER" id="PTHR45700">
    <property type="entry name" value="UBIQUITIN-PROTEIN LIGASE E3C"/>
    <property type="match status" value="1"/>
</dbReference>
<comment type="subcellular location">
    <subcellularLocation>
        <location evidence="7">Postsynaptic density</location>
    </subcellularLocation>
</comment>
<evidence type="ECO:0000256" key="4">
    <source>
        <dbReference type="ARBA" id="ARBA00022679"/>
    </source>
</evidence>
<evidence type="ECO:0000256" key="1">
    <source>
        <dbReference type="ARBA" id="ARBA00000885"/>
    </source>
</evidence>
<organism evidence="12">
    <name type="scientific">Timema tahoe</name>
    <dbReference type="NCBI Taxonomy" id="61484"/>
    <lineage>
        <taxon>Eukaryota</taxon>
        <taxon>Metazoa</taxon>
        <taxon>Ecdysozoa</taxon>
        <taxon>Arthropoda</taxon>
        <taxon>Hexapoda</taxon>
        <taxon>Insecta</taxon>
        <taxon>Pterygota</taxon>
        <taxon>Neoptera</taxon>
        <taxon>Polyneoptera</taxon>
        <taxon>Phasmatodea</taxon>
        <taxon>Timematodea</taxon>
        <taxon>Timematoidea</taxon>
        <taxon>Timematidae</taxon>
        <taxon>Timema</taxon>
    </lineage>
</organism>
<dbReference type="CDD" id="cd00078">
    <property type="entry name" value="HECTc"/>
    <property type="match status" value="1"/>
</dbReference>
<accession>A0A7R9IDT7</accession>
<dbReference type="SUPFAM" id="SSF56204">
    <property type="entry name" value="Hect, E3 ligase catalytic domain"/>
    <property type="match status" value="1"/>
</dbReference>
<dbReference type="GO" id="GO:0000209">
    <property type="term" value="P:protein polyubiquitination"/>
    <property type="evidence" value="ECO:0007669"/>
    <property type="project" value="InterPro"/>
</dbReference>
<dbReference type="Gene3D" id="3.90.1750.10">
    <property type="entry name" value="Hect, E3 ligase catalytic domains"/>
    <property type="match status" value="1"/>
</dbReference>
<evidence type="ECO:0000256" key="9">
    <source>
        <dbReference type="ARBA" id="ARBA00077267"/>
    </source>
</evidence>
<evidence type="ECO:0000256" key="8">
    <source>
        <dbReference type="ARBA" id="ARBA00067505"/>
    </source>
</evidence>
<dbReference type="InterPro" id="IPR044611">
    <property type="entry name" value="E3A/B/C-like"/>
</dbReference>